<proteinExistence type="predicted"/>
<evidence type="ECO:0000313" key="2">
    <source>
        <dbReference type="EMBL" id="MCT7978480.1"/>
    </source>
</evidence>
<dbReference type="EMBL" id="JAMXFA010000014">
    <property type="protein sequence ID" value="MCT7978480.1"/>
    <property type="molecule type" value="Genomic_DNA"/>
</dbReference>
<sequence length="187" mass="21011">MKNANLLSIITGVSLILLNSFLPLKPRQALSMVSTTPQNTRQTLLAQTEVPITRITFMSAGVGVLIVPNSDTTQSAYGGELRLYDVHLAKMFEITHFECNRPYGGMAGNQRIMWRYEAGDGDIKMGAFDISCRLASQIAREYGLGRTETTNMTYYRARATEEIPILNITGDKIPRWINFLQSFHPEF</sequence>
<keyword evidence="1" id="KW-1133">Transmembrane helix</keyword>
<keyword evidence="1" id="KW-0812">Transmembrane</keyword>
<evidence type="ECO:0000313" key="3">
    <source>
        <dbReference type="Proteomes" id="UP001525961"/>
    </source>
</evidence>
<name>A0ABT2N9T2_9CYAN</name>
<organism evidence="2 3">
    <name type="scientific">Laspinema olomoucense D3b</name>
    <dbReference type="NCBI Taxonomy" id="2953688"/>
    <lineage>
        <taxon>Bacteria</taxon>
        <taxon>Bacillati</taxon>
        <taxon>Cyanobacteriota</taxon>
        <taxon>Cyanophyceae</taxon>
        <taxon>Oscillatoriophycideae</taxon>
        <taxon>Oscillatoriales</taxon>
        <taxon>Laspinemataceae</taxon>
        <taxon>Laspinema</taxon>
        <taxon>Laspinema olomoucense</taxon>
    </lineage>
</organism>
<keyword evidence="3" id="KW-1185">Reference proteome</keyword>
<keyword evidence="1" id="KW-0472">Membrane</keyword>
<accession>A0ABT2N9T2</accession>
<comment type="caution">
    <text evidence="2">The sequence shown here is derived from an EMBL/GenBank/DDBJ whole genome shotgun (WGS) entry which is preliminary data.</text>
</comment>
<protein>
    <submittedName>
        <fullName evidence="2">Uncharacterized protein</fullName>
    </submittedName>
</protein>
<gene>
    <name evidence="2" type="ORF">NG792_12250</name>
</gene>
<dbReference type="Proteomes" id="UP001525961">
    <property type="component" value="Unassembled WGS sequence"/>
</dbReference>
<reference evidence="2 3" key="1">
    <citation type="journal article" date="2022" name="Front. Microbiol.">
        <title>High genomic differentiation and limited gene flow indicate recent cryptic speciation within the genus Laspinema (cyanobacteria).</title>
        <authorList>
            <person name="Stanojkovic A."/>
            <person name="Skoupy S."/>
            <person name="Skaloud P."/>
            <person name="Dvorak P."/>
        </authorList>
    </citation>
    <scope>NUCLEOTIDE SEQUENCE [LARGE SCALE GENOMIC DNA]</scope>
    <source>
        <strain evidence="2 3">D3b</strain>
    </source>
</reference>
<feature type="transmembrane region" description="Helical" evidence="1">
    <location>
        <begin position="6"/>
        <end position="24"/>
    </location>
</feature>
<evidence type="ECO:0000256" key="1">
    <source>
        <dbReference type="SAM" id="Phobius"/>
    </source>
</evidence>